<proteinExistence type="predicted"/>
<dbReference type="EMBL" id="JAUSUR010000001">
    <property type="protein sequence ID" value="MDQ0359453.1"/>
    <property type="molecule type" value="Genomic_DNA"/>
</dbReference>
<comment type="caution">
    <text evidence="1">The sequence shown here is derived from an EMBL/GenBank/DDBJ whole genome shotgun (WGS) entry which is preliminary data.</text>
</comment>
<sequence>MNSNEFNSYIEGVDLKKCKTTYGDITLGKEISRYYFIYIESYDGSKSLDLIIETALIVDVEEDGGIIKYSLVRPTERISSIDIIMNDNPGKSNGPIESKNMETNELAGSYIRNVSQDEAYDLFKKAYNKLIIESSS</sequence>
<gene>
    <name evidence="1" type="ORF">J2S15_000184</name>
</gene>
<dbReference type="RefSeq" id="WP_307404569.1">
    <property type="nucleotide sequence ID" value="NZ_JAUSUR010000001.1"/>
</dbReference>
<reference evidence="1 2" key="1">
    <citation type="submission" date="2023-07" db="EMBL/GenBank/DDBJ databases">
        <title>Genomic Encyclopedia of Type Strains, Phase IV (KMG-IV): sequencing the most valuable type-strain genomes for metagenomic binning, comparative biology and taxonomic classification.</title>
        <authorList>
            <person name="Goeker M."/>
        </authorList>
    </citation>
    <scope>NUCLEOTIDE SEQUENCE [LARGE SCALE GENOMIC DNA]</scope>
    <source>
        <strain evidence="1 2">DSM 16784</strain>
    </source>
</reference>
<keyword evidence="2" id="KW-1185">Reference proteome</keyword>
<name>A0ABU0DY85_9FIRM</name>
<evidence type="ECO:0000313" key="1">
    <source>
        <dbReference type="EMBL" id="MDQ0359453.1"/>
    </source>
</evidence>
<accession>A0ABU0DY85</accession>
<organism evidence="1 2">
    <name type="scientific">Breznakia pachnodae</name>
    <dbReference type="NCBI Taxonomy" id="265178"/>
    <lineage>
        <taxon>Bacteria</taxon>
        <taxon>Bacillati</taxon>
        <taxon>Bacillota</taxon>
        <taxon>Erysipelotrichia</taxon>
        <taxon>Erysipelotrichales</taxon>
        <taxon>Erysipelotrichaceae</taxon>
        <taxon>Breznakia</taxon>
    </lineage>
</organism>
<evidence type="ECO:0000313" key="2">
    <source>
        <dbReference type="Proteomes" id="UP001230220"/>
    </source>
</evidence>
<protein>
    <submittedName>
        <fullName evidence="1">Uncharacterized protein</fullName>
    </submittedName>
</protein>
<dbReference type="Proteomes" id="UP001230220">
    <property type="component" value="Unassembled WGS sequence"/>
</dbReference>